<feature type="domain" description="C2H2-type" evidence="7">
    <location>
        <begin position="326"/>
        <end position="354"/>
    </location>
</feature>
<keyword evidence="4" id="KW-0862">Zinc</keyword>
<dbReference type="PROSITE" id="PS50157">
    <property type="entry name" value="ZINC_FINGER_C2H2_2"/>
    <property type="match status" value="10"/>
</dbReference>
<protein>
    <recommendedName>
        <fullName evidence="7">C2H2-type domain-containing protein</fullName>
    </recommendedName>
</protein>
<keyword evidence="1" id="KW-0479">Metal-binding</keyword>
<feature type="domain" description="C2H2-type" evidence="7">
    <location>
        <begin position="566"/>
        <end position="594"/>
    </location>
</feature>
<dbReference type="InterPro" id="IPR012934">
    <property type="entry name" value="Znf_AD"/>
</dbReference>
<dbReference type="InterPro" id="IPR013087">
    <property type="entry name" value="Znf_C2H2_type"/>
</dbReference>
<evidence type="ECO:0000256" key="2">
    <source>
        <dbReference type="ARBA" id="ARBA00022737"/>
    </source>
</evidence>
<sequence>MQCRFCPSCKESGVGTDDAAGGGNYISLHEPADFANGIPLAEVVLELCSGPAPDEDDKDADVGPQQICTERCLPRLRDCFLFRQQVRQAEERWRTNEKINLKIEIYDNEDGSSEYETEFLVYEEEVQGEVESVQGSKDEAESFVLPPKEMTRTRLEYNNFDYIEFEGEKCCGCEAFLASREDLEAHVEKVHRNGDQTGEGREWHCSTCGKGYDDEGDLEKHQQQFQSKHIFLCKLCLAGFYRKDEFMAHVDEHQREDDEYEPSSSTSHAELDERPVTDGDDDVQMKDKVDRKRHGQRFLSKLPDQSLLSSVDDYEQYQIIHVDDAERCCGCGEYFGSFEQLMDHARQKHQSGQEVTENGTFCEICFETFKAPWALNAHKSHCRYVKELFYCKLCQVVYVKKFHLMKHFACTPGHTGITEIVNDSEAVATSEPPAEVKTKFCCCFLKCSEMFKTEKDLLIHVDEFHAPRRQLNKTERSSESHVCSVCERSFSSRHLLILHRNRSAMKKHMCSFCAESFILPSKLREHELLFHSGPAPAHRCDVCDKSFRTKHLLKSHRQTHDQERNFPCDQCSAVFRVRPQLTKHIRGVHPTCFPYHCAFCEKKFSTKPKHDLHLRSHTGEKPYPCRYDCCERQFSHVSDRKRHEMAVHTSERPYQCEQCPAAYIRKRELVVHQQRHRIRVANTGNVVEG</sequence>
<name>A0ABM1ZU26_AEDAL</name>
<keyword evidence="9" id="KW-1185">Reference proteome</keyword>
<feature type="compositionally biased region" description="Basic and acidic residues" evidence="6">
    <location>
        <begin position="269"/>
        <end position="284"/>
    </location>
</feature>
<feature type="region of interest" description="Disordered" evidence="6">
    <location>
        <begin position="253"/>
        <end position="284"/>
    </location>
</feature>
<evidence type="ECO:0000256" key="4">
    <source>
        <dbReference type="ARBA" id="ARBA00022833"/>
    </source>
</evidence>
<dbReference type="GeneID" id="134285744"/>
<feature type="domain" description="C2H2-type" evidence="7">
    <location>
        <begin position="654"/>
        <end position="676"/>
    </location>
</feature>
<feature type="domain" description="C2H2-type" evidence="7">
    <location>
        <begin position="508"/>
        <end position="536"/>
    </location>
</feature>
<feature type="domain" description="C2H2-type" evidence="7">
    <location>
        <begin position="595"/>
        <end position="622"/>
    </location>
</feature>
<evidence type="ECO:0000256" key="5">
    <source>
        <dbReference type="PROSITE-ProRule" id="PRU00042"/>
    </source>
</evidence>
<reference evidence="9" key="1">
    <citation type="journal article" date="2015" name="Proc. Natl. Acad. Sci. U.S.A.">
        <title>Genome sequence of the Asian Tiger mosquito, Aedes albopictus, reveals insights into its biology, genetics, and evolution.</title>
        <authorList>
            <person name="Chen X.G."/>
            <person name="Jiang X."/>
            <person name="Gu J."/>
            <person name="Xu M."/>
            <person name="Wu Y."/>
            <person name="Deng Y."/>
            <person name="Zhang C."/>
            <person name="Bonizzoni M."/>
            <person name="Dermauw W."/>
            <person name="Vontas J."/>
            <person name="Armbruster P."/>
            <person name="Huang X."/>
            <person name="Yang Y."/>
            <person name="Zhang H."/>
            <person name="He W."/>
            <person name="Peng H."/>
            <person name="Liu Y."/>
            <person name="Wu K."/>
            <person name="Chen J."/>
            <person name="Lirakis M."/>
            <person name="Topalis P."/>
            <person name="Van Leeuwen T."/>
            <person name="Hall A.B."/>
            <person name="Jiang X."/>
            <person name="Thorpe C."/>
            <person name="Mueller R.L."/>
            <person name="Sun C."/>
            <person name="Waterhouse R.M."/>
            <person name="Yan G."/>
            <person name="Tu Z.J."/>
            <person name="Fang X."/>
            <person name="James A.A."/>
        </authorList>
    </citation>
    <scope>NUCLEOTIDE SEQUENCE [LARGE SCALE GENOMIC DNA]</scope>
    <source>
        <strain evidence="9">Foshan</strain>
    </source>
</reference>
<dbReference type="Proteomes" id="UP000069940">
    <property type="component" value="Unassembled WGS sequence"/>
</dbReference>
<organism evidence="8 9">
    <name type="scientific">Aedes albopictus</name>
    <name type="common">Asian tiger mosquito</name>
    <name type="synonym">Stegomyia albopicta</name>
    <dbReference type="NCBI Taxonomy" id="7160"/>
    <lineage>
        <taxon>Eukaryota</taxon>
        <taxon>Metazoa</taxon>
        <taxon>Ecdysozoa</taxon>
        <taxon>Arthropoda</taxon>
        <taxon>Hexapoda</taxon>
        <taxon>Insecta</taxon>
        <taxon>Pterygota</taxon>
        <taxon>Neoptera</taxon>
        <taxon>Endopterygota</taxon>
        <taxon>Diptera</taxon>
        <taxon>Nematocera</taxon>
        <taxon>Culicoidea</taxon>
        <taxon>Culicidae</taxon>
        <taxon>Culicinae</taxon>
        <taxon>Aedini</taxon>
        <taxon>Aedes</taxon>
        <taxon>Stegomyia</taxon>
    </lineage>
</organism>
<feature type="domain" description="C2H2-type" evidence="7">
    <location>
        <begin position="440"/>
        <end position="470"/>
    </location>
</feature>
<dbReference type="InterPro" id="IPR036236">
    <property type="entry name" value="Znf_C2H2_sf"/>
</dbReference>
<keyword evidence="3 5" id="KW-0863">Zinc-finger</keyword>
<feature type="domain" description="C2H2-type" evidence="7">
    <location>
        <begin position="203"/>
        <end position="229"/>
    </location>
</feature>
<feature type="domain" description="C2H2-type" evidence="7">
    <location>
        <begin position="231"/>
        <end position="258"/>
    </location>
</feature>
<evidence type="ECO:0000256" key="1">
    <source>
        <dbReference type="ARBA" id="ARBA00022723"/>
    </source>
</evidence>
<dbReference type="Gene3D" id="3.30.160.60">
    <property type="entry name" value="Classic Zinc Finger"/>
    <property type="match status" value="6"/>
</dbReference>
<feature type="domain" description="C2H2-type" evidence="7">
    <location>
        <begin position="623"/>
        <end position="653"/>
    </location>
</feature>
<evidence type="ECO:0000313" key="9">
    <source>
        <dbReference type="Proteomes" id="UP000069940"/>
    </source>
</evidence>
<evidence type="ECO:0000313" key="8">
    <source>
        <dbReference type="EnsemblMetazoa" id="AALFPA23_021651.P32042"/>
    </source>
</evidence>
<dbReference type="SMART" id="SM00355">
    <property type="entry name" value="ZnF_C2H2"/>
    <property type="match status" value="14"/>
</dbReference>
<dbReference type="PROSITE" id="PS00028">
    <property type="entry name" value="ZINC_FINGER_C2H2_1"/>
    <property type="match status" value="9"/>
</dbReference>
<reference evidence="8" key="2">
    <citation type="submission" date="2025-05" db="UniProtKB">
        <authorList>
            <consortium name="EnsemblMetazoa"/>
        </authorList>
    </citation>
    <scope>IDENTIFICATION</scope>
    <source>
        <strain evidence="8">Foshan</strain>
    </source>
</reference>
<keyword evidence="2" id="KW-0677">Repeat</keyword>
<evidence type="ECO:0000256" key="3">
    <source>
        <dbReference type="ARBA" id="ARBA00022771"/>
    </source>
</evidence>
<feature type="domain" description="C2H2-type" evidence="7">
    <location>
        <begin position="538"/>
        <end position="565"/>
    </location>
</feature>
<dbReference type="RefSeq" id="XP_062703134.1">
    <property type="nucleotide sequence ID" value="XM_062847150.1"/>
</dbReference>
<dbReference type="SMART" id="SM00868">
    <property type="entry name" value="zf-AD"/>
    <property type="match status" value="1"/>
</dbReference>
<dbReference type="EnsemblMetazoa" id="AALFPA23_021651.R32042">
    <property type="protein sequence ID" value="AALFPA23_021651.P32042"/>
    <property type="gene ID" value="AALFPA23_021651"/>
</dbReference>
<dbReference type="Pfam" id="PF00096">
    <property type="entry name" value="zf-C2H2"/>
    <property type="match status" value="3"/>
</dbReference>
<dbReference type="PANTHER" id="PTHR24379:SF121">
    <property type="entry name" value="C2H2-TYPE DOMAIN-CONTAINING PROTEIN"/>
    <property type="match status" value="1"/>
</dbReference>
<evidence type="ECO:0000256" key="6">
    <source>
        <dbReference type="SAM" id="MobiDB-lite"/>
    </source>
</evidence>
<dbReference type="PANTHER" id="PTHR24379">
    <property type="entry name" value="KRAB AND ZINC FINGER DOMAIN-CONTAINING"/>
    <property type="match status" value="1"/>
</dbReference>
<proteinExistence type="predicted"/>
<dbReference type="SUPFAM" id="SSF57667">
    <property type="entry name" value="beta-beta-alpha zinc fingers"/>
    <property type="match status" value="4"/>
</dbReference>
<evidence type="ECO:0000259" key="7">
    <source>
        <dbReference type="PROSITE" id="PS50157"/>
    </source>
</evidence>
<accession>A0ABM1ZU26</accession>